<accession>A0A2R7YZT9</accession>
<keyword evidence="3" id="KW-1185">Reference proteome</keyword>
<name>A0A2R7YZT9_9ACTN</name>
<feature type="region of interest" description="Disordered" evidence="1">
    <location>
        <begin position="1"/>
        <end position="39"/>
    </location>
</feature>
<evidence type="ECO:0000256" key="1">
    <source>
        <dbReference type="SAM" id="MobiDB-lite"/>
    </source>
</evidence>
<sequence length="224" mass="23633">MATAAAADPSRSVMPGSAVSWSSELGSAPPEDTTEPATSIAAIAATEPTSACVRRRAVPVRRTIVLRGQRVPTSGSRSASSTSRTSVLGTDRAIAKREVARCSACSVSPRGRPTSRAISESDRGERLERTSVLRSGPVSLESASKVARTSSSTLLSRCQGRAACRCRARLWACVRTHASGAPRRTTFGQWCHATEKASRTAVRDAGMSPVSAYVSSRRRSRVSA</sequence>
<organism evidence="2 3">
    <name type="scientific">Nocardioides currus</name>
    <dbReference type="NCBI Taxonomy" id="2133958"/>
    <lineage>
        <taxon>Bacteria</taxon>
        <taxon>Bacillati</taxon>
        <taxon>Actinomycetota</taxon>
        <taxon>Actinomycetes</taxon>
        <taxon>Propionibacteriales</taxon>
        <taxon>Nocardioidaceae</taxon>
        <taxon>Nocardioides</taxon>
    </lineage>
</organism>
<evidence type="ECO:0000313" key="3">
    <source>
        <dbReference type="Proteomes" id="UP000244867"/>
    </source>
</evidence>
<dbReference type="EMBL" id="PYXZ01000002">
    <property type="protein sequence ID" value="PUA81834.1"/>
    <property type="molecule type" value="Genomic_DNA"/>
</dbReference>
<comment type="caution">
    <text evidence="2">The sequence shown here is derived from an EMBL/GenBank/DDBJ whole genome shotgun (WGS) entry which is preliminary data.</text>
</comment>
<dbReference type="Proteomes" id="UP000244867">
    <property type="component" value="Unassembled WGS sequence"/>
</dbReference>
<gene>
    <name evidence="2" type="ORF">C7S10_07175</name>
</gene>
<evidence type="ECO:0000313" key="2">
    <source>
        <dbReference type="EMBL" id="PUA81834.1"/>
    </source>
</evidence>
<feature type="compositionally biased region" description="Low complexity" evidence="1">
    <location>
        <begin position="73"/>
        <end position="86"/>
    </location>
</feature>
<dbReference type="AlphaFoldDB" id="A0A2R7YZT9"/>
<reference evidence="2 3" key="1">
    <citation type="submission" date="2018-03" db="EMBL/GenBank/DDBJ databases">
        <authorList>
            <person name="Keele B.F."/>
        </authorList>
    </citation>
    <scope>NUCLEOTIDE SEQUENCE [LARGE SCALE GENOMIC DNA]</scope>
    <source>
        <strain evidence="2 3">IB-3</strain>
    </source>
</reference>
<feature type="region of interest" description="Disordered" evidence="1">
    <location>
        <begin position="68"/>
        <end position="88"/>
    </location>
</feature>
<proteinExistence type="predicted"/>
<protein>
    <submittedName>
        <fullName evidence="2">Uncharacterized protein</fullName>
    </submittedName>
</protein>